<feature type="compositionally biased region" description="Polar residues" evidence="6">
    <location>
        <begin position="648"/>
        <end position="663"/>
    </location>
</feature>
<evidence type="ECO:0000256" key="1">
    <source>
        <dbReference type="ARBA" id="ARBA00004328"/>
    </source>
</evidence>
<dbReference type="GO" id="GO:0005198">
    <property type="term" value="F:structural molecule activity"/>
    <property type="evidence" value="ECO:0007669"/>
    <property type="project" value="InterPro"/>
</dbReference>
<feature type="region of interest" description="Disordered" evidence="6">
    <location>
        <begin position="623"/>
        <end position="680"/>
    </location>
</feature>
<feature type="compositionally biased region" description="Low complexity" evidence="6">
    <location>
        <begin position="1"/>
        <end position="11"/>
    </location>
</feature>
<reference evidence="8" key="1">
    <citation type="submission" date="2016-03" db="EMBL/GenBank/DDBJ databases">
        <authorList>
            <person name="Lotos L."/>
        </authorList>
    </citation>
    <scope>NUCLEOTIDE SEQUENCE [LARGE SCALE GENOMIC DNA]</scope>
</reference>
<comment type="similarity">
    <text evidence="2">Belongs to the luteoviruses readthrough protein family.</text>
</comment>
<evidence type="ECO:0000313" key="7">
    <source>
        <dbReference type="EMBL" id="SAP17766.1"/>
    </source>
</evidence>
<feature type="compositionally biased region" description="Basic and acidic residues" evidence="6">
    <location>
        <begin position="478"/>
        <end position="488"/>
    </location>
</feature>
<proteinExistence type="inferred from homology"/>
<keyword evidence="3" id="KW-0167">Capsid protein</keyword>
<feature type="compositionally biased region" description="Low complexity" evidence="6">
    <location>
        <begin position="28"/>
        <end position="38"/>
    </location>
</feature>
<dbReference type="Pfam" id="PF01690">
    <property type="entry name" value="PLRV_ORF5"/>
    <property type="match status" value="1"/>
</dbReference>
<feature type="compositionally biased region" description="Basic and acidic residues" evidence="6">
    <location>
        <begin position="449"/>
        <end position="469"/>
    </location>
</feature>
<dbReference type="PRINTS" id="PR00915">
    <property type="entry name" value="LUTEOGP1COAT"/>
</dbReference>
<feature type="compositionally biased region" description="Basic residues" evidence="6">
    <location>
        <begin position="39"/>
        <end position="60"/>
    </location>
</feature>
<dbReference type="InterPro" id="IPR002929">
    <property type="entry name" value="PLrV_ORF5"/>
</dbReference>
<feature type="region of interest" description="Disordered" evidence="6">
    <location>
        <begin position="543"/>
        <end position="569"/>
    </location>
</feature>
<dbReference type="InterPro" id="IPR001517">
    <property type="entry name" value="Luteo_coat"/>
</dbReference>
<feature type="region of interest" description="Disordered" evidence="6">
    <location>
        <begin position="1"/>
        <end position="69"/>
    </location>
</feature>
<dbReference type="Proteomes" id="UP000269645">
    <property type="component" value="Segment 1"/>
</dbReference>
<dbReference type="EMBL" id="LT559483">
    <property type="protein sequence ID" value="SAP17766.1"/>
    <property type="molecule type" value="Genomic_DNA"/>
</dbReference>
<name>A0A1T3YLW1_9VIRU</name>
<keyword evidence="8" id="KW-1185">Reference proteome</keyword>
<evidence type="ECO:0000256" key="4">
    <source>
        <dbReference type="ARBA" id="ARBA00022844"/>
    </source>
</evidence>
<evidence type="ECO:0000256" key="6">
    <source>
        <dbReference type="SAM" id="MobiDB-lite"/>
    </source>
</evidence>
<comment type="subcellular location">
    <subcellularLocation>
        <location evidence="1">Virion</location>
    </subcellularLocation>
</comment>
<feature type="compositionally biased region" description="Basic and acidic residues" evidence="6">
    <location>
        <begin position="623"/>
        <end position="638"/>
    </location>
</feature>
<feature type="compositionally biased region" description="Basic residues" evidence="6">
    <location>
        <begin position="18"/>
        <end position="27"/>
    </location>
</feature>
<feature type="region of interest" description="Disordered" evidence="6">
    <location>
        <begin position="441"/>
        <end position="512"/>
    </location>
</feature>
<organism evidence="7 8">
    <name type="scientific">Pepper yellows virus</name>
    <dbReference type="NCBI Taxonomy" id="698400"/>
    <lineage>
        <taxon>Viruses</taxon>
        <taxon>Riboviria</taxon>
        <taxon>Orthornavirae</taxon>
        <taxon>Pisuviricota</taxon>
        <taxon>Pisoniviricetes</taxon>
        <taxon>Sobelivirales</taxon>
        <taxon>Solemoviridae</taxon>
        <taxon>Polerovirus</taxon>
        <taxon>Polerovirus PEVYV6</taxon>
    </lineage>
</organism>
<dbReference type="GO" id="GO:0019028">
    <property type="term" value="C:viral capsid"/>
    <property type="evidence" value="ECO:0007669"/>
    <property type="project" value="UniProtKB-KW"/>
</dbReference>
<evidence type="ECO:0000256" key="5">
    <source>
        <dbReference type="ARBA" id="ARBA00032627"/>
    </source>
</evidence>
<evidence type="ECO:0000313" key="8">
    <source>
        <dbReference type="Proteomes" id="UP000269645"/>
    </source>
</evidence>
<dbReference type="Pfam" id="PF00894">
    <property type="entry name" value="Luteo_coat"/>
    <property type="match status" value="1"/>
</dbReference>
<evidence type="ECO:0000256" key="2">
    <source>
        <dbReference type="ARBA" id="ARBA00007852"/>
    </source>
</evidence>
<feature type="region of interest" description="Disordered" evidence="6">
    <location>
        <begin position="205"/>
        <end position="237"/>
    </location>
</feature>
<feature type="compositionally biased region" description="Pro residues" evidence="6">
    <location>
        <begin position="211"/>
        <end position="232"/>
    </location>
</feature>
<keyword evidence="4" id="KW-0946">Virion</keyword>
<sequence length="731" mass="81861">MNTGGVRSNNNGNGGSRSTRRRRRPRQVRPVVVVAPSGRTRRGNRRRRNGGRNRRSRNRVGGRSSNSETFVFNKDSIKDSSSGAVTFGPSLSESIALSGGVLKAYHEYKITMVNIRFVSESSSTAEGSIAYELDPHCKLTSLQSTLRKFPVTKGGQATFRASQINGVEWHDTSEDQFRLLYKGNGTKNVAAGFFQIRFTVQLHNPKVEGSTPPPPPPPGPEPPPPAPTPQPCPKSRFWGYEGNPQNKILTAENDRNIDSRPLNFVSMYKWEDEKWDKVNLQAGYSRNDRRCMETYLTIPADKGKFHVYLEADGEFVVKHIGGDLDGSWLGNIAYDVSQRGWTVGNYKGCKIKNFQTNTTFVAGHPDAKMNGKTFDNARAVEVDWFASFELECDDEEGSWMIYPPPIQKDASYNYTVSYGNYTEKYCEWGAISVSIDEDNEGYAPRRIPRKGETTRSDPEKDYSENKPQKENWFTEPLDPGKIDRERQLVKTPSPDVSDDGSDNGEDSIPIDLIEKVKKGEKLDPMQQLEYDKYRYKSRTVELDDSIEDESSSYPQITSREPSKELPAGRTVTEFSPKAELLEAWDNKQFNPGYSEAEVAAATIIKGGSITDGRSMIRERDKKILRSREDWTPEPKKPDSPALARLKSSKTLTGGSLRPQSDAASSIGGASLTGGSLKSKRSIKESIVEMMTTAQRLEYERLKTVSTRRADDFLWSIEEPPPPGPGTFCRRG</sequence>
<evidence type="ECO:0000256" key="3">
    <source>
        <dbReference type="ARBA" id="ARBA00022561"/>
    </source>
</evidence>
<protein>
    <recommendedName>
        <fullName evidence="5">Readthrough protein</fullName>
    </recommendedName>
</protein>
<feature type="compositionally biased region" description="Acidic residues" evidence="6">
    <location>
        <begin position="496"/>
        <end position="505"/>
    </location>
</feature>
<accession>A0A1T3YLW1</accession>